<dbReference type="InterPro" id="IPR006600">
    <property type="entry name" value="HTH_CenpB_DNA-bd_dom"/>
</dbReference>
<protein>
    <submittedName>
        <fullName evidence="5">Pogo transposable element</fullName>
    </submittedName>
</protein>
<keyword evidence="2" id="KW-0175">Coiled coil</keyword>
<dbReference type="Proteomes" id="UP000799429">
    <property type="component" value="Unassembled WGS sequence"/>
</dbReference>
<dbReference type="OrthoDB" id="3695345at2759"/>
<keyword evidence="6" id="KW-1185">Reference proteome</keyword>
<evidence type="ECO:0000256" key="3">
    <source>
        <dbReference type="SAM" id="MobiDB-lite"/>
    </source>
</evidence>
<accession>A0A9P4VRQ3</accession>
<feature type="region of interest" description="Disordered" evidence="3">
    <location>
        <begin position="597"/>
        <end position="624"/>
    </location>
</feature>
<gene>
    <name evidence="5" type="ORF">M501DRAFT_995017</name>
</gene>
<dbReference type="PANTHER" id="PTHR19303">
    <property type="entry name" value="TRANSPOSON"/>
    <property type="match status" value="1"/>
</dbReference>
<dbReference type="InterPro" id="IPR050863">
    <property type="entry name" value="CenT-Element_Derived"/>
</dbReference>
<evidence type="ECO:0000313" key="6">
    <source>
        <dbReference type="Proteomes" id="UP000799429"/>
    </source>
</evidence>
<dbReference type="PROSITE" id="PS51253">
    <property type="entry name" value="HTH_CENPB"/>
    <property type="match status" value="1"/>
</dbReference>
<reference evidence="5" key="1">
    <citation type="journal article" date="2020" name="Stud. Mycol.">
        <title>101 Dothideomycetes genomes: a test case for predicting lifestyles and emergence of pathogens.</title>
        <authorList>
            <person name="Haridas S."/>
            <person name="Albert R."/>
            <person name="Binder M."/>
            <person name="Bloem J."/>
            <person name="Labutti K."/>
            <person name="Salamov A."/>
            <person name="Andreopoulos B."/>
            <person name="Baker S."/>
            <person name="Barry K."/>
            <person name="Bills G."/>
            <person name="Bluhm B."/>
            <person name="Cannon C."/>
            <person name="Castanera R."/>
            <person name="Culley D."/>
            <person name="Daum C."/>
            <person name="Ezra D."/>
            <person name="Gonzalez J."/>
            <person name="Henrissat B."/>
            <person name="Kuo A."/>
            <person name="Liang C."/>
            <person name="Lipzen A."/>
            <person name="Lutzoni F."/>
            <person name="Magnuson J."/>
            <person name="Mondo S."/>
            <person name="Nolan M."/>
            <person name="Ohm R."/>
            <person name="Pangilinan J."/>
            <person name="Park H.-J."/>
            <person name="Ramirez L."/>
            <person name="Alfaro M."/>
            <person name="Sun H."/>
            <person name="Tritt A."/>
            <person name="Yoshinaga Y."/>
            <person name="Zwiers L.-H."/>
            <person name="Turgeon B."/>
            <person name="Goodwin S."/>
            <person name="Spatafora J."/>
            <person name="Crous P."/>
            <person name="Grigoriev I."/>
        </authorList>
    </citation>
    <scope>NUCLEOTIDE SEQUENCE</scope>
    <source>
        <strain evidence="5">CBS 101060</strain>
    </source>
</reference>
<evidence type="ECO:0000259" key="4">
    <source>
        <dbReference type="PROSITE" id="PS51253"/>
    </source>
</evidence>
<dbReference type="EMBL" id="MU006098">
    <property type="protein sequence ID" value="KAF2837779.1"/>
    <property type="molecule type" value="Genomic_DNA"/>
</dbReference>
<dbReference type="Pfam" id="PF03184">
    <property type="entry name" value="DDE_1"/>
    <property type="match status" value="1"/>
</dbReference>
<feature type="coiled-coil region" evidence="2">
    <location>
        <begin position="488"/>
        <end position="536"/>
    </location>
</feature>
<organism evidence="5 6">
    <name type="scientific">Patellaria atrata CBS 101060</name>
    <dbReference type="NCBI Taxonomy" id="1346257"/>
    <lineage>
        <taxon>Eukaryota</taxon>
        <taxon>Fungi</taxon>
        <taxon>Dikarya</taxon>
        <taxon>Ascomycota</taxon>
        <taxon>Pezizomycotina</taxon>
        <taxon>Dothideomycetes</taxon>
        <taxon>Dothideomycetes incertae sedis</taxon>
        <taxon>Patellariales</taxon>
        <taxon>Patellariaceae</taxon>
        <taxon>Patellaria</taxon>
    </lineage>
</organism>
<proteinExistence type="predicted"/>
<feature type="domain" description="HTH CENPB-type" evidence="4">
    <location>
        <begin position="46"/>
        <end position="111"/>
    </location>
</feature>
<dbReference type="GO" id="GO:0003677">
    <property type="term" value="F:DNA binding"/>
    <property type="evidence" value="ECO:0007669"/>
    <property type="project" value="UniProtKB-KW"/>
</dbReference>
<dbReference type="InterPro" id="IPR004875">
    <property type="entry name" value="DDE_SF_endonuclease_dom"/>
</dbReference>
<evidence type="ECO:0000256" key="2">
    <source>
        <dbReference type="SAM" id="Coils"/>
    </source>
</evidence>
<evidence type="ECO:0000256" key="1">
    <source>
        <dbReference type="ARBA" id="ARBA00023125"/>
    </source>
</evidence>
<comment type="caution">
    <text evidence="5">The sequence shown here is derived from an EMBL/GenBank/DDBJ whole genome shotgun (WGS) entry which is preliminary data.</text>
</comment>
<evidence type="ECO:0000313" key="5">
    <source>
        <dbReference type="EMBL" id="KAF2837779.1"/>
    </source>
</evidence>
<keyword evidence="1" id="KW-0238">DNA-binding</keyword>
<dbReference type="GO" id="GO:0005634">
    <property type="term" value="C:nucleus"/>
    <property type="evidence" value="ECO:0007669"/>
    <property type="project" value="TreeGrafter"/>
</dbReference>
<name>A0A9P4VRQ3_9PEZI</name>
<sequence length="624" mass="72006">MVAIDLALDDLNSQSVPNISHTAKKFGVDRTTLSRRWRGITRSMDTAYKRREFLNESQSKFLINYINRVSAQGLAPTPLMVRTWAAEIAKKEPSAKWPSRWIKRNSKCLKSGYLSGLDKSRKNSESAFYYALYFELLARKIEQYRVKIPNIWNMDEKGFLMGILQKQRRYFSKAYYETGALKHVLQDGSRSWITCLAAICADGRHLDPMLIYEAVSGDIQDTWIQDYNENIHKCSFASSPTGWTNNELGYQWLTRVFEPYTRPTSDREWRVLILDGHGSHVTMKFIDFALNHRILLAVFPPHSTHRLQPLDVSLFAPLAQYYSQELDIFIHDSEGLCSVIKRDFFRLFWPSFQKAFAEKNVLSGFRKTGLSPFNPTIILGELDFKIPSEDSRLGSEDSVSSEVSLTDWRKIERLLKVACRDFSDKETQRLDDIILQITSEISVLRGRVDGLRRALQNEIKKRKRQKPAFKSTGLKEEGYAQVFTPSKVALAKQLLAEQDTEKERQQAQKYQAILKRQQKNQEKKVLLAARQKAREESKKQRETEVLVKVSARERATEARQAQQQLIGDIRQSRLRNKVSKGVFTTTQQKEVVVLSPLKVQDSGEGSSRPKRTRKAPARFLDFET</sequence>
<dbReference type="AlphaFoldDB" id="A0A9P4VRQ3"/>
<dbReference type="PANTHER" id="PTHR19303:SF74">
    <property type="entry name" value="POGO TRANSPOSABLE ELEMENT WITH KRAB DOMAIN"/>
    <property type="match status" value="1"/>
</dbReference>